<organism evidence="2 3">
    <name type="scientific">Pseudomonas fluorescens</name>
    <dbReference type="NCBI Taxonomy" id="294"/>
    <lineage>
        <taxon>Bacteria</taxon>
        <taxon>Pseudomonadati</taxon>
        <taxon>Pseudomonadota</taxon>
        <taxon>Gammaproteobacteria</taxon>
        <taxon>Pseudomonadales</taxon>
        <taxon>Pseudomonadaceae</taxon>
        <taxon>Pseudomonas</taxon>
    </lineage>
</organism>
<dbReference type="GO" id="GO:0006276">
    <property type="term" value="P:plasmid maintenance"/>
    <property type="evidence" value="ECO:0007669"/>
    <property type="project" value="InterPro"/>
</dbReference>
<dbReference type="RefSeq" id="WP_224789050.1">
    <property type="nucleotide sequence ID" value="NZ_CABVIE010000003.1"/>
</dbReference>
<dbReference type="Proteomes" id="UP000325723">
    <property type="component" value="Unassembled WGS sequence"/>
</dbReference>
<dbReference type="EMBL" id="CABVIE010000003">
    <property type="protein sequence ID" value="VVO72795.1"/>
    <property type="molecule type" value="Genomic_DNA"/>
</dbReference>
<comment type="caution">
    <text evidence="2">The sequence shown here is derived from an EMBL/GenBank/DDBJ whole genome shotgun (WGS) entry which is preliminary data.</text>
</comment>
<dbReference type="InterPro" id="IPR008813">
    <property type="entry name" value="Plasmid_replication_RepL"/>
</dbReference>
<feature type="domain" description="Plasmid replication protein RepL" evidence="1">
    <location>
        <begin position="110"/>
        <end position="184"/>
    </location>
</feature>
<sequence>MSNMPPAIPSKNLITVEGLVVDTLTGETHKPSVFSTPADYQPSLSDCRSVDDFERYLKFVDRRKLPAHTLHLLRDEVDYARGVWCRTGIDCRITLPQERLLDKLHQLVVYRNVIFTTQTTLAKALGTAESNLMKKLKVLEEANMLRVTTSRNGNIRTGEIKLVINPRLVFRGSDSTREAYLKDWYRPVDGLSSRLEYANELGQCINMAA</sequence>
<evidence type="ECO:0000259" key="1">
    <source>
        <dbReference type="Pfam" id="PF05732"/>
    </source>
</evidence>
<proteinExistence type="predicted"/>
<accession>A0A8H2RI75</accession>
<evidence type="ECO:0000313" key="2">
    <source>
        <dbReference type="EMBL" id="VVO72795.1"/>
    </source>
</evidence>
<protein>
    <recommendedName>
        <fullName evidence="1">Plasmid replication protein RepL domain-containing protein</fullName>
    </recommendedName>
</protein>
<reference evidence="2 3" key="1">
    <citation type="submission" date="2019-09" db="EMBL/GenBank/DDBJ databases">
        <authorList>
            <person name="Chandra G."/>
            <person name="Truman W A."/>
        </authorList>
    </citation>
    <scope>NUCLEOTIDE SEQUENCE [LARGE SCALE GENOMIC DNA]</scope>
    <source>
        <strain evidence="2">PS900</strain>
    </source>
</reference>
<name>A0A8H2RI75_PSEFL</name>
<dbReference type="GO" id="GO:0006260">
    <property type="term" value="P:DNA replication"/>
    <property type="evidence" value="ECO:0007669"/>
    <property type="project" value="InterPro"/>
</dbReference>
<evidence type="ECO:0000313" key="3">
    <source>
        <dbReference type="Proteomes" id="UP000325723"/>
    </source>
</evidence>
<dbReference type="AlphaFoldDB" id="A0A8H2RI75"/>
<dbReference type="Pfam" id="PF05732">
    <property type="entry name" value="RepL"/>
    <property type="match status" value="1"/>
</dbReference>
<gene>
    <name evidence="2" type="ORF">PS900_01401</name>
</gene>